<gene>
    <name evidence="3" type="ORF">LEL_05232</name>
</gene>
<dbReference type="Pfam" id="PF00266">
    <property type="entry name" value="Aminotran_5"/>
    <property type="match status" value="1"/>
</dbReference>
<dbReference type="AlphaFoldDB" id="A0A168HX74"/>
<dbReference type="GO" id="GO:0016740">
    <property type="term" value="F:transferase activity"/>
    <property type="evidence" value="ECO:0007669"/>
    <property type="project" value="UniProtKB-KW"/>
</dbReference>
<feature type="domain" description="Aminotransferase class V" evidence="2">
    <location>
        <begin position="69"/>
        <end position="261"/>
    </location>
</feature>
<protein>
    <submittedName>
        <fullName evidence="3">Pyridoxal phosphate-dependent transferase, major region, subdomain 1</fullName>
    </submittedName>
</protein>
<evidence type="ECO:0000256" key="1">
    <source>
        <dbReference type="ARBA" id="ARBA00022898"/>
    </source>
</evidence>
<evidence type="ECO:0000313" key="3">
    <source>
        <dbReference type="EMBL" id="OAA78409.1"/>
    </source>
</evidence>
<dbReference type="InterPro" id="IPR015421">
    <property type="entry name" value="PyrdxlP-dep_Trfase_major"/>
</dbReference>
<dbReference type="Gene3D" id="3.40.640.10">
    <property type="entry name" value="Type I PLP-dependent aspartate aminotransferase-like (Major domain)"/>
    <property type="match status" value="1"/>
</dbReference>
<evidence type="ECO:0000313" key="4">
    <source>
        <dbReference type="Proteomes" id="UP000076881"/>
    </source>
</evidence>
<keyword evidence="4" id="KW-1185">Reference proteome</keyword>
<dbReference type="EMBL" id="AZHF01000003">
    <property type="protein sequence ID" value="OAA78409.1"/>
    <property type="molecule type" value="Genomic_DNA"/>
</dbReference>
<accession>A0A168HX74</accession>
<organism evidence="3 4">
    <name type="scientific">Akanthomyces lecanii RCEF 1005</name>
    <dbReference type="NCBI Taxonomy" id="1081108"/>
    <lineage>
        <taxon>Eukaryota</taxon>
        <taxon>Fungi</taxon>
        <taxon>Dikarya</taxon>
        <taxon>Ascomycota</taxon>
        <taxon>Pezizomycotina</taxon>
        <taxon>Sordariomycetes</taxon>
        <taxon>Hypocreomycetidae</taxon>
        <taxon>Hypocreales</taxon>
        <taxon>Cordycipitaceae</taxon>
        <taxon>Akanthomyces</taxon>
        <taxon>Cordyceps confragosa</taxon>
    </lineage>
</organism>
<dbReference type="OrthoDB" id="5978656at2759"/>
<dbReference type="PANTHER" id="PTHR43092">
    <property type="entry name" value="L-CYSTEINE DESULFHYDRASE"/>
    <property type="match status" value="1"/>
</dbReference>
<reference evidence="3 4" key="1">
    <citation type="journal article" date="2016" name="Genome Biol. Evol.">
        <title>Divergent and convergent evolution of fungal pathogenicity.</title>
        <authorList>
            <person name="Shang Y."/>
            <person name="Xiao G."/>
            <person name="Zheng P."/>
            <person name="Cen K."/>
            <person name="Zhan S."/>
            <person name="Wang C."/>
        </authorList>
    </citation>
    <scope>NUCLEOTIDE SEQUENCE [LARGE SCALE GENOMIC DNA]</scope>
    <source>
        <strain evidence="3 4">RCEF 1005</strain>
    </source>
</reference>
<proteinExistence type="predicted"/>
<keyword evidence="3" id="KW-0808">Transferase</keyword>
<dbReference type="InterPro" id="IPR015424">
    <property type="entry name" value="PyrdxlP-dep_Trfase"/>
</dbReference>
<comment type="caution">
    <text evidence="3">The sequence shown here is derived from an EMBL/GenBank/DDBJ whole genome shotgun (WGS) entry which is preliminary data.</text>
</comment>
<name>A0A168HX74_CORDF</name>
<keyword evidence="1" id="KW-0663">Pyridoxal phosphate</keyword>
<dbReference type="PANTHER" id="PTHR43092:SF2">
    <property type="entry name" value="HERCYNYLCYSTEINE SULFOXIDE LYASE"/>
    <property type="match status" value="1"/>
</dbReference>
<dbReference type="SUPFAM" id="SSF53383">
    <property type="entry name" value="PLP-dependent transferases"/>
    <property type="match status" value="1"/>
</dbReference>
<dbReference type="STRING" id="1081108.A0A168HX74"/>
<evidence type="ECO:0000259" key="2">
    <source>
        <dbReference type="Pfam" id="PF00266"/>
    </source>
</evidence>
<dbReference type="InterPro" id="IPR000192">
    <property type="entry name" value="Aminotrans_V_dom"/>
</dbReference>
<dbReference type="Proteomes" id="UP000076881">
    <property type="component" value="Unassembled WGS sequence"/>
</dbReference>
<sequence>MASAHQKDIPTRGKYLEFGGELKKLFPQAQDWVNLNHGSYGTMPLEIKQKMRDYQDMSEAAPDKFIRYDVGKLLDESREAVSKIVNAPTDTVVFVSNATEAVNTVFRNIKWNDDGKDVIVFFSTIYPACAKIADYMVDYFGANRVGIHEISLNYPLEDEEILQRFRDAVSEIEKEGKRARICTFDVVSSNPGLVFPWEEMCKVCKELGVLSMVDGAQGIGMVPLDLTGADPDFFTSNCHKWLHVPRGCAILYCPPRNQDMISTTLATSHGYTSKTTIRRNPLPPNNKSPFVRSFELVATKDRSQDIVTKDAVAWRRDVCGGEDRIMAYLWDLNKKGSKYVAEQLKTEVLENKKGTLTNCAMGNIALPIWIGEKGAGAQDGDTVLPEDDAVKTGQWMMKIMKDEYRTLMPLFAMGGRIWVRISAQIYLDMKDYEFAAKVLKELVARVAKGEYKD</sequence>